<accession>A0A914ULI6</accession>
<keyword evidence="1" id="KW-0732">Signal</keyword>
<evidence type="ECO:0000256" key="1">
    <source>
        <dbReference type="SAM" id="SignalP"/>
    </source>
</evidence>
<dbReference type="AlphaFoldDB" id="A0A914ULI6"/>
<organism evidence="2 3">
    <name type="scientific">Plectus sambesii</name>
    <dbReference type="NCBI Taxonomy" id="2011161"/>
    <lineage>
        <taxon>Eukaryota</taxon>
        <taxon>Metazoa</taxon>
        <taxon>Ecdysozoa</taxon>
        <taxon>Nematoda</taxon>
        <taxon>Chromadorea</taxon>
        <taxon>Plectida</taxon>
        <taxon>Plectina</taxon>
        <taxon>Plectoidea</taxon>
        <taxon>Plectidae</taxon>
        <taxon>Plectus</taxon>
    </lineage>
</organism>
<feature type="chain" id="PRO_5037018848" evidence="1">
    <location>
        <begin position="21"/>
        <end position="89"/>
    </location>
</feature>
<protein>
    <submittedName>
        <fullName evidence="3">Uncharacterized protein</fullName>
    </submittedName>
</protein>
<proteinExistence type="predicted"/>
<sequence>MNAALLMVVFCATMLVAVSANRAEIRAKRYADEGGLMAESDILSRQRRGGIDLACTVMCSSYWACVARNILMPGNCNYPSGCECGSFAR</sequence>
<keyword evidence="2" id="KW-1185">Reference proteome</keyword>
<dbReference type="WBParaSite" id="PSAMB.scaffold10796size3828.g33639.t1">
    <property type="protein sequence ID" value="PSAMB.scaffold10796size3828.g33639.t1"/>
    <property type="gene ID" value="PSAMB.scaffold10796size3828.g33639"/>
</dbReference>
<dbReference type="Proteomes" id="UP000887566">
    <property type="component" value="Unplaced"/>
</dbReference>
<evidence type="ECO:0000313" key="3">
    <source>
        <dbReference type="WBParaSite" id="PSAMB.scaffold10796size3828.g33639.t1"/>
    </source>
</evidence>
<feature type="signal peptide" evidence="1">
    <location>
        <begin position="1"/>
        <end position="20"/>
    </location>
</feature>
<evidence type="ECO:0000313" key="2">
    <source>
        <dbReference type="Proteomes" id="UP000887566"/>
    </source>
</evidence>
<name>A0A914ULI6_9BILA</name>
<reference evidence="3" key="1">
    <citation type="submission" date="2022-11" db="UniProtKB">
        <authorList>
            <consortium name="WormBaseParasite"/>
        </authorList>
    </citation>
    <scope>IDENTIFICATION</scope>
</reference>